<dbReference type="GO" id="GO:0046323">
    <property type="term" value="P:D-glucose import"/>
    <property type="evidence" value="ECO:0007669"/>
    <property type="project" value="TreeGrafter"/>
</dbReference>
<keyword evidence="9" id="KW-1185">Reference proteome</keyword>
<keyword evidence="2 6" id="KW-0812">Transmembrane</keyword>
<sequence>MTTTRPKTQYLSLLVDSPILIAAIFVTGIGGTFQYGFCVSVMNSPSAFIKELVNQTCLQRYSVSLDQWQLALIWSFTVSTYCIGGLAGSLVSGQLISKFGSKQTLLFRNFVAIIGAVLMLLSQRAMTFEMIIVGRFLYGINSGVNLAADTMHVIECAPKNLRGMVGVTPATFLSLGKFSGQLLGISELLGTRERWPWLLAFNGIAALLQLATLSFLPESPSFLLLNRGDHLACEKALRKLWGKIDYSGAVEEMLVEKAALQSLSGVSSVHFYSFDVFREAGIPEHHLRYANMGIGLCEPATSAVCFMIVENTGKKVLLLRGFMGMSATLILLTVTLNLQSQFSWVPYCSMVLIFLFVFFFAGRPAGVSARLPSEMLTQSFKSAGNTLACIIIWTLMFLMGILFPFLVTKNLTALKIAVEFQRMHCKSGGERSQSKLSAEQKLDGNRTDDTKL</sequence>
<reference evidence="8 9" key="1">
    <citation type="journal article" date="2024" name="Genome Biol. Evol.">
        <title>Chromosome-level genome assembly of the viviparous eelpout Zoarces viviparus.</title>
        <authorList>
            <person name="Fuhrmann N."/>
            <person name="Brasseur M.V."/>
            <person name="Bakowski C.E."/>
            <person name="Podsiadlowski L."/>
            <person name="Prost S."/>
            <person name="Krehenwinkel H."/>
            <person name="Mayer C."/>
        </authorList>
    </citation>
    <scope>NUCLEOTIDE SEQUENCE [LARGE SCALE GENOMIC DNA]</scope>
    <source>
        <strain evidence="8">NO-MEL_2022_Ind0_liver</strain>
    </source>
</reference>
<dbReference type="Pfam" id="PF00083">
    <property type="entry name" value="Sugar_tr"/>
    <property type="match status" value="2"/>
</dbReference>
<feature type="transmembrane region" description="Helical" evidence="6">
    <location>
        <begin position="105"/>
        <end position="122"/>
    </location>
</feature>
<dbReference type="InterPro" id="IPR005828">
    <property type="entry name" value="MFS_sugar_transport-like"/>
</dbReference>
<evidence type="ECO:0000313" key="8">
    <source>
        <dbReference type="EMBL" id="KAK9532653.1"/>
    </source>
</evidence>
<dbReference type="InterPro" id="IPR020846">
    <property type="entry name" value="MFS_dom"/>
</dbReference>
<evidence type="ECO:0000256" key="1">
    <source>
        <dbReference type="ARBA" id="ARBA00004141"/>
    </source>
</evidence>
<protein>
    <recommendedName>
        <fullName evidence="7">Major facilitator superfamily (MFS) profile domain-containing protein</fullName>
    </recommendedName>
</protein>
<dbReference type="SUPFAM" id="SSF103473">
    <property type="entry name" value="MFS general substrate transporter"/>
    <property type="match status" value="1"/>
</dbReference>
<evidence type="ECO:0000259" key="7">
    <source>
        <dbReference type="PROSITE" id="PS50850"/>
    </source>
</evidence>
<dbReference type="GO" id="GO:0070837">
    <property type="term" value="P:dehydroascorbic acid transport"/>
    <property type="evidence" value="ECO:0007669"/>
    <property type="project" value="TreeGrafter"/>
</dbReference>
<dbReference type="Gene3D" id="1.20.1250.20">
    <property type="entry name" value="MFS general substrate transporter like domains"/>
    <property type="match status" value="2"/>
</dbReference>
<feature type="transmembrane region" description="Helical" evidence="6">
    <location>
        <begin position="344"/>
        <end position="362"/>
    </location>
</feature>
<dbReference type="Proteomes" id="UP001488805">
    <property type="component" value="Unassembled WGS sequence"/>
</dbReference>
<evidence type="ECO:0000256" key="2">
    <source>
        <dbReference type="ARBA" id="ARBA00022692"/>
    </source>
</evidence>
<proteinExistence type="predicted"/>
<keyword evidence="3 6" id="KW-1133">Transmembrane helix</keyword>
<dbReference type="PROSITE" id="PS50850">
    <property type="entry name" value="MFS"/>
    <property type="match status" value="1"/>
</dbReference>
<organism evidence="8 9">
    <name type="scientific">Zoarces viviparus</name>
    <name type="common">Viviparous eelpout</name>
    <name type="synonym">Blennius viviparus</name>
    <dbReference type="NCBI Taxonomy" id="48416"/>
    <lineage>
        <taxon>Eukaryota</taxon>
        <taxon>Metazoa</taxon>
        <taxon>Chordata</taxon>
        <taxon>Craniata</taxon>
        <taxon>Vertebrata</taxon>
        <taxon>Euteleostomi</taxon>
        <taxon>Actinopterygii</taxon>
        <taxon>Neopterygii</taxon>
        <taxon>Teleostei</taxon>
        <taxon>Neoteleostei</taxon>
        <taxon>Acanthomorphata</taxon>
        <taxon>Eupercaria</taxon>
        <taxon>Perciformes</taxon>
        <taxon>Cottioidei</taxon>
        <taxon>Zoarcales</taxon>
        <taxon>Zoarcidae</taxon>
        <taxon>Zoarcinae</taxon>
        <taxon>Zoarces</taxon>
    </lineage>
</organism>
<dbReference type="InterPro" id="IPR036259">
    <property type="entry name" value="MFS_trans_sf"/>
</dbReference>
<dbReference type="PANTHER" id="PTHR23503">
    <property type="entry name" value="SOLUTE CARRIER FAMILY 2"/>
    <property type="match status" value="1"/>
</dbReference>
<feature type="domain" description="Major facilitator superfamily (MFS) profile" evidence="7">
    <location>
        <begin position="24"/>
        <end position="452"/>
    </location>
</feature>
<feature type="transmembrane region" description="Helical" evidence="6">
    <location>
        <begin position="71"/>
        <end position="93"/>
    </location>
</feature>
<dbReference type="GO" id="GO:0005886">
    <property type="term" value="C:plasma membrane"/>
    <property type="evidence" value="ECO:0007669"/>
    <property type="project" value="TreeGrafter"/>
</dbReference>
<evidence type="ECO:0000256" key="3">
    <source>
        <dbReference type="ARBA" id="ARBA00022989"/>
    </source>
</evidence>
<keyword evidence="4 6" id="KW-0472">Membrane</keyword>
<comment type="subcellular location">
    <subcellularLocation>
        <location evidence="1">Membrane</location>
        <topology evidence="1">Multi-pass membrane protein</topology>
    </subcellularLocation>
</comment>
<evidence type="ECO:0000256" key="6">
    <source>
        <dbReference type="SAM" id="Phobius"/>
    </source>
</evidence>
<evidence type="ECO:0000313" key="9">
    <source>
        <dbReference type="Proteomes" id="UP001488805"/>
    </source>
</evidence>
<gene>
    <name evidence="8" type="ORF">VZT92_010027</name>
</gene>
<dbReference type="GO" id="GO:0055056">
    <property type="term" value="F:D-glucose transmembrane transporter activity"/>
    <property type="evidence" value="ECO:0007669"/>
    <property type="project" value="TreeGrafter"/>
</dbReference>
<feature type="transmembrane region" description="Helical" evidence="6">
    <location>
        <begin position="12"/>
        <end position="37"/>
    </location>
</feature>
<evidence type="ECO:0000256" key="5">
    <source>
        <dbReference type="SAM" id="MobiDB-lite"/>
    </source>
</evidence>
<feature type="transmembrane region" description="Helical" evidence="6">
    <location>
        <begin position="383"/>
        <end position="407"/>
    </location>
</feature>
<comment type="caution">
    <text evidence="8">The sequence shown here is derived from an EMBL/GenBank/DDBJ whole genome shotgun (WGS) entry which is preliminary data.</text>
</comment>
<dbReference type="EMBL" id="JBCEZU010000078">
    <property type="protein sequence ID" value="KAK9532653.1"/>
    <property type="molecule type" value="Genomic_DNA"/>
</dbReference>
<feature type="transmembrane region" description="Helical" evidence="6">
    <location>
        <begin position="317"/>
        <end position="338"/>
    </location>
</feature>
<name>A0AAW1FEK9_ZOAVI</name>
<accession>A0AAW1FEK9</accession>
<evidence type="ECO:0000256" key="4">
    <source>
        <dbReference type="ARBA" id="ARBA00023136"/>
    </source>
</evidence>
<feature type="region of interest" description="Disordered" evidence="5">
    <location>
        <begin position="430"/>
        <end position="452"/>
    </location>
</feature>
<dbReference type="InterPro" id="IPR045263">
    <property type="entry name" value="GLUT"/>
</dbReference>
<dbReference type="AlphaFoldDB" id="A0AAW1FEK9"/>
<dbReference type="PANTHER" id="PTHR23503:SF54">
    <property type="entry name" value="MAJOR FACILITATOR SUPERFAMILY (MFS) PROFILE DOMAIN-CONTAINING PROTEIN"/>
    <property type="match status" value="1"/>
</dbReference>